<dbReference type="PANTHER" id="PTHR10380">
    <property type="entry name" value="CUTICLE PROTEIN"/>
    <property type="match status" value="1"/>
</dbReference>
<dbReference type="GO" id="GO:0062129">
    <property type="term" value="C:chitin-based extracellular matrix"/>
    <property type="evidence" value="ECO:0007669"/>
    <property type="project" value="TreeGrafter"/>
</dbReference>
<dbReference type="PRINTS" id="PR00947">
    <property type="entry name" value="CUTICLE"/>
</dbReference>
<gene>
    <name evidence="4" type="ORF">KGM_207975B</name>
</gene>
<dbReference type="PROSITE" id="PS00233">
    <property type="entry name" value="CHIT_BIND_RR_1"/>
    <property type="match status" value="1"/>
</dbReference>
<dbReference type="PANTHER" id="PTHR10380:SF241">
    <property type="entry name" value="CUTICULAR PROTEIN 47EG-RELATED"/>
    <property type="match status" value="1"/>
</dbReference>
<dbReference type="AlphaFoldDB" id="A0A212F0I8"/>
<evidence type="ECO:0000256" key="2">
    <source>
        <dbReference type="ARBA" id="ARBA00022729"/>
    </source>
</evidence>
<protein>
    <submittedName>
        <fullName evidence="4">Cuticular protein RR-1 motif 45</fullName>
    </submittedName>
</protein>
<dbReference type="EMBL" id="AGBW02011079">
    <property type="protein sequence ID" value="OWR47243.1"/>
    <property type="molecule type" value="Genomic_DNA"/>
</dbReference>
<dbReference type="Proteomes" id="UP000007151">
    <property type="component" value="Unassembled WGS sequence"/>
</dbReference>
<dbReference type="eggNOG" id="ENOG502S88E">
    <property type="taxonomic scope" value="Eukaryota"/>
</dbReference>
<dbReference type="InterPro" id="IPR000618">
    <property type="entry name" value="Insect_cuticle"/>
</dbReference>
<sequence length="349" mass="38785">SSFLFEINLQMRRFIGYLALLGIGLCVPDGPSSNSLPLRNPLLNYSPYYNPGSATAPILSYSNTHGVDGSYSYSFTTGDGKQAQENGYLKDAYIDNIGQPQGTQVKEGSYSYVSPEGTPIQIDYVADENGFRHGGVHFTANGKGAIPASIFNPRFNYNNPYSNRNYPFGQYSPIKPYDPRYPNNPRYNIYNPYRPVLDDVKKEVKTLLLALTAAAVAADVSDLQPSYLQQQYHTTEPIPIVRQEQIINPDGSYKWNYETGNGISAEESGYIKNLGIPEQETQSVQGQYKYTAPDGQIIELQYVADENGFQPQGAHLPTPPSIPVDIQKALDYLATLPPQNQEPVKNRPF</sequence>
<evidence type="ECO:0000313" key="4">
    <source>
        <dbReference type="EMBL" id="OWR47243.1"/>
    </source>
</evidence>
<reference evidence="4 5" key="1">
    <citation type="journal article" date="2011" name="Cell">
        <title>The monarch butterfly genome yields insights into long-distance migration.</title>
        <authorList>
            <person name="Zhan S."/>
            <person name="Merlin C."/>
            <person name="Boore J.L."/>
            <person name="Reppert S.M."/>
        </authorList>
    </citation>
    <scope>NUCLEOTIDE SEQUENCE [LARGE SCALE GENOMIC DNA]</scope>
    <source>
        <strain evidence="4">F-2</strain>
    </source>
</reference>
<evidence type="ECO:0000313" key="5">
    <source>
        <dbReference type="Proteomes" id="UP000007151"/>
    </source>
</evidence>
<feature type="non-terminal residue" evidence="4">
    <location>
        <position position="1"/>
    </location>
</feature>
<keyword evidence="5" id="KW-1185">Reference proteome</keyword>
<name>A0A212F0I8_DANPL</name>
<dbReference type="InterPro" id="IPR050468">
    <property type="entry name" value="Cuticle_Struct_Prot"/>
</dbReference>
<evidence type="ECO:0000256" key="3">
    <source>
        <dbReference type="PROSITE-ProRule" id="PRU00497"/>
    </source>
</evidence>
<dbReference type="Pfam" id="PF00379">
    <property type="entry name" value="Chitin_bind_4"/>
    <property type="match status" value="2"/>
</dbReference>
<accession>A0A212F0I8</accession>
<comment type="caution">
    <text evidence="4">The sequence shown here is derived from an EMBL/GenBank/DDBJ whole genome shotgun (WGS) entry which is preliminary data.</text>
</comment>
<dbReference type="KEGG" id="dpl:KGM_207975B"/>
<keyword evidence="2" id="KW-0732">Signal</keyword>
<proteinExistence type="predicted"/>
<keyword evidence="1 3" id="KW-0193">Cuticle</keyword>
<dbReference type="GO" id="GO:0008010">
    <property type="term" value="F:structural constituent of chitin-based larval cuticle"/>
    <property type="evidence" value="ECO:0007669"/>
    <property type="project" value="TreeGrafter"/>
</dbReference>
<dbReference type="InParanoid" id="A0A212F0I8"/>
<dbReference type="STRING" id="278856.A0A212F0I8"/>
<evidence type="ECO:0000256" key="1">
    <source>
        <dbReference type="ARBA" id="ARBA00022460"/>
    </source>
</evidence>
<organism evidence="4 5">
    <name type="scientific">Danaus plexippus plexippus</name>
    <dbReference type="NCBI Taxonomy" id="278856"/>
    <lineage>
        <taxon>Eukaryota</taxon>
        <taxon>Metazoa</taxon>
        <taxon>Ecdysozoa</taxon>
        <taxon>Arthropoda</taxon>
        <taxon>Hexapoda</taxon>
        <taxon>Insecta</taxon>
        <taxon>Pterygota</taxon>
        <taxon>Neoptera</taxon>
        <taxon>Endopterygota</taxon>
        <taxon>Lepidoptera</taxon>
        <taxon>Glossata</taxon>
        <taxon>Ditrysia</taxon>
        <taxon>Papilionoidea</taxon>
        <taxon>Nymphalidae</taxon>
        <taxon>Danainae</taxon>
        <taxon>Danaini</taxon>
        <taxon>Danaina</taxon>
        <taxon>Danaus</taxon>
        <taxon>Danaus</taxon>
    </lineage>
</organism>
<dbReference type="InterPro" id="IPR031311">
    <property type="entry name" value="CHIT_BIND_RR_consensus"/>
</dbReference>
<dbReference type="PROSITE" id="PS51155">
    <property type="entry name" value="CHIT_BIND_RR_2"/>
    <property type="match status" value="2"/>
</dbReference>